<dbReference type="InterPro" id="IPR011251">
    <property type="entry name" value="Luciferase-like_dom"/>
</dbReference>
<dbReference type="InterPro" id="IPR050564">
    <property type="entry name" value="F420-G6PD/mer"/>
</dbReference>
<reference evidence="3" key="1">
    <citation type="submission" date="2022-10" db="EMBL/GenBank/DDBJ databases">
        <title>The complete genomes of actinobacterial strains from the NBC collection.</title>
        <authorList>
            <person name="Joergensen T.S."/>
            <person name="Alvarez Arevalo M."/>
            <person name="Sterndorff E.B."/>
            <person name="Faurdal D."/>
            <person name="Vuksanovic O."/>
            <person name="Mourched A.-S."/>
            <person name="Charusanti P."/>
            <person name="Shaw S."/>
            <person name="Blin K."/>
            <person name="Weber T."/>
        </authorList>
    </citation>
    <scope>NUCLEOTIDE SEQUENCE</scope>
    <source>
        <strain evidence="3">NBC_01482</strain>
    </source>
</reference>
<evidence type="ECO:0000313" key="3">
    <source>
        <dbReference type="EMBL" id="WUV50425.1"/>
    </source>
</evidence>
<keyword evidence="4" id="KW-1185">Reference proteome</keyword>
<dbReference type="Pfam" id="PF00296">
    <property type="entry name" value="Bac_luciferase"/>
    <property type="match status" value="1"/>
</dbReference>
<name>A0ABZ1Z7M9_9NOCA</name>
<evidence type="ECO:0000313" key="4">
    <source>
        <dbReference type="Proteomes" id="UP001432062"/>
    </source>
</evidence>
<dbReference type="PANTHER" id="PTHR43244">
    <property type="match status" value="1"/>
</dbReference>
<evidence type="ECO:0000259" key="2">
    <source>
        <dbReference type="Pfam" id="PF00296"/>
    </source>
</evidence>
<keyword evidence="1" id="KW-0560">Oxidoreductase</keyword>
<organism evidence="3 4">
    <name type="scientific">Nocardia vinacea</name>
    <dbReference type="NCBI Taxonomy" id="96468"/>
    <lineage>
        <taxon>Bacteria</taxon>
        <taxon>Bacillati</taxon>
        <taxon>Actinomycetota</taxon>
        <taxon>Actinomycetes</taxon>
        <taxon>Mycobacteriales</taxon>
        <taxon>Nocardiaceae</taxon>
        <taxon>Nocardia</taxon>
    </lineage>
</organism>
<dbReference type="CDD" id="cd01097">
    <property type="entry name" value="Tetrahydromethanopterin_reductase"/>
    <property type="match status" value="1"/>
</dbReference>
<dbReference type="Proteomes" id="UP001432062">
    <property type="component" value="Chromosome"/>
</dbReference>
<proteinExistence type="predicted"/>
<dbReference type="InterPro" id="IPR036661">
    <property type="entry name" value="Luciferase-like_sf"/>
</dbReference>
<feature type="domain" description="Luciferase-like" evidence="2">
    <location>
        <begin position="19"/>
        <end position="233"/>
    </location>
</feature>
<dbReference type="SUPFAM" id="SSF51679">
    <property type="entry name" value="Bacterial luciferase-like"/>
    <property type="match status" value="1"/>
</dbReference>
<dbReference type="PANTHER" id="PTHR43244:SF1">
    <property type="entry name" value="5,10-METHYLENETETRAHYDROMETHANOPTERIN REDUCTASE"/>
    <property type="match status" value="1"/>
</dbReference>
<evidence type="ECO:0000256" key="1">
    <source>
        <dbReference type="ARBA" id="ARBA00023002"/>
    </source>
</evidence>
<dbReference type="RefSeq" id="WP_329415196.1">
    <property type="nucleotide sequence ID" value="NZ_CP109441.1"/>
</dbReference>
<dbReference type="Gene3D" id="3.20.20.30">
    <property type="entry name" value="Luciferase-like domain"/>
    <property type="match status" value="1"/>
</dbReference>
<accession>A0ABZ1Z7M9</accession>
<dbReference type="EMBL" id="CP109441">
    <property type="protein sequence ID" value="WUV50425.1"/>
    <property type="molecule type" value="Genomic_DNA"/>
</dbReference>
<protein>
    <submittedName>
        <fullName evidence="3">LLM class flavin-dependent oxidoreductase</fullName>
    </submittedName>
</protein>
<sequence length="299" mass="32597">MSARKKGSRPPEFGLFLIPEADNYQQLTELTTYAESAGLDLIGVQDHPYQRRFLDTWTLITALAMRTERLTFFPDVANLPLRNPAVLAKSVASLDIMTGGRIHLGLGAGAFWAAIAAMGGYHLSAGESVQTLAEGIAVIRAMWSDERSVRVPGTYHLLAGAHPGPQPQHDPGIWLGAKGPRMLALTGQRADGWLPSAAWAPPEFLTEAGKRIDDAAAAAHRDPRAIRRVYNLSGTITADGTDYGFLEGPPERWVDDLSTLHRDQRIDGFIFWPTEGDPVDQVHRYAELVAPAVRTNVAS</sequence>
<gene>
    <name evidence="3" type="ORF">OG563_20810</name>
</gene>